<organism evidence="2 3">
    <name type="scientific">Cryptosporangium minutisporangium</name>
    <dbReference type="NCBI Taxonomy" id="113569"/>
    <lineage>
        <taxon>Bacteria</taxon>
        <taxon>Bacillati</taxon>
        <taxon>Actinomycetota</taxon>
        <taxon>Actinomycetes</taxon>
        <taxon>Cryptosporangiales</taxon>
        <taxon>Cryptosporangiaceae</taxon>
        <taxon>Cryptosporangium</taxon>
    </lineage>
</organism>
<evidence type="ECO:0000313" key="2">
    <source>
        <dbReference type="EMBL" id="GAA3390233.1"/>
    </source>
</evidence>
<comment type="caution">
    <text evidence="2">The sequence shown here is derived from an EMBL/GenBank/DDBJ whole genome shotgun (WGS) entry which is preliminary data.</text>
</comment>
<reference evidence="3" key="1">
    <citation type="journal article" date="2019" name="Int. J. Syst. Evol. Microbiol.">
        <title>The Global Catalogue of Microorganisms (GCM) 10K type strain sequencing project: providing services to taxonomists for standard genome sequencing and annotation.</title>
        <authorList>
            <consortium name="The Broad Institute Genomics Platform"/>
            <consortium name="The Broad Institute Genome Sequencing Center for Infectious Disease"/>
            <person name="Wu L."/>
            <person name="Ma J."/>
        </authorList>
    </citation>
    <scope>NUCLEOTIDE SEQUENCE [LARGE SCALE GENOMIC DNA]</scope>
    <source>
        <strain evidence="3">JCM 9458</strain>
    </source>
</reference>
<dbReference type="RefSeq" id="WP_345730005.1">
    <property type="nucleotide sequence ID" value="NZ_BAAAYN010000027.1"/>
</dbReference>
<evidence type="ECO:0000256" key="1">
    <source>
        <dbReference type="SAM" id="MobiDB-lite"/>
    </source>
</evidence>
<keyword evidence="3" id="KW-1185">Reference proteome</keyword>
<feature type="region of interest" description="Disordered" evidence="1">
    <location>
        <begin position="1"/>
        <end position="20"/>
    </location>
</feature>
<accession>A0ABP6T0Q7</accession>
<name>A0ABP6T0Q7_9ACTN</name>
<dbReference type="EMBL" id="BAAAYN010000027">
    <property type="protein sequence ID" value="GAA3390233.1"/>
    <property type="molecule type" value="Genomic_DNA"/>
</dbReference>
<sequence>MTNVSEHETAQTVTPLRRRPGRLTVAIGDRAPRARPGAGAGGTVRALTGALAPHLSTADPELHDLAATLLSAQQAYAAGATVAPSADGDRVCQQYFEAARDYCTALERRGLAPPPGLLEAEHWLAERADR</sequence>
<evidence type="ECO:0000313" key="3">
    <source>
        <dbReference type="Proteomes" id="UP001501676"/>
    </source>
</evidence>
<protein>
    <submittedName>
        <fullName evidence="2">Uncharacterized protein</fullName>
    </submittedName>
</protein>
<dbReference type="Proteomes" id="UP001501676">
    <property type="component" value="Unassembled WGS sequence"/>
</dbReference>
<gene>
    <name evidence="2" type="ORF">GCM10020369_43430</name>
</gene>
<proteinExistence type="predicted"/>